<evidence type="ECO:0000313" key="3">
    <source>
        <dbReference type="Proteomes" id="UP000265520"/>
    </source>
</evidence>
<proteinExistence type="predicted"/>
<protein>
    <submittedName>
        <fullName evidence="2">Uncharacterized protein</fullName>
    </submittedName>
</protein>
<comment type="caution">
    <text evidence="2">The sequence shown here is derived from an EMBL/GenBank/DDBJ whole genome shotgun (WGS) entry which is preliminary data.</text>
</comment>
<evidence type="ECO:0000256" key="1">
    <source>
        <dbReference type="SAM" id="MobiDB-lite"/>
    </source>
</evidence>
<evidence type="ECO:0000313" key="2">
    <source>
        <dbReference type="EMBL" id="MCI86666.1"/>
    </source>
</evidence>
<sequence length="27" mass="2902">MATRRAAPASAAHRASSKRLLAFAPRH</sequence>
<reference evidence="2 3" key="1">
    <citation type="journal article" date="2018" name="Front. Plant Sci.">
        <title>Red Clover (Trifolium pratense) and Zigzag Clover (T. medium) - A Picture of Genomic Similarities and Differences.</title>
        <authorList>
            <person name="Dluhosova J."/>
            <person name="Istvanek J."/>
            <person name="Nedelnik J."/>
            <person name="Repkova J."/>
        </authorList>
    </citation>
    <scope>NUCLEOTIDE SEQUENCE [LARGE SCALE GENOMIC DNA]</scope>
    <source>
        <strain evidence="3">cv. 10/8</strain>
        <tissue evidence="2">Leaf</tissue>
    </source>
</reference>
<dbReference type="EMBL" id="LXQA011146785">
    <property type="protein sequence ID" value="MCI86666.1"/>
    <property type="molecule type" value="Genomic_DNA"/>
</dbReference>
<name>A0A392VE59_9FABA</name>
<feature type="compositionally biased region" description="Low complexity" evidence="1">
    <location>
        <begin position="1"/>
        <end position="14"/>
    </location>
</feature>
<feature type="region of interest" description="Disordered" evidence="1">
    <location>
        <begin position="1"/>
        <end position="27"/>
    </location>
</feature>
<organism evidence="2 3">
    <name type="scientific">Trifolium medium</name>
    <dbReference type="NCBI Taxonomy" id="97028"/>
    <lineage>
        <taxon>Eukaryota</taxon>
        <taxon>Viridiplantae</taxon>
        <taxon>Streptophyta</taxon>
        <taxon>Embryophyta</taxon>
        <taxon>Tracheophyta</taxon>
        <taxon>Spermatophyta</taxon>
        <taxon>Magnoliopsida</taxon>
        <taxon>eudicotyledons</taxon>
        <taxon>Gunneridae</taxon>
        <taxon>Pentapetalae</taxon>
        <taxon>rosids</taxon>
        <taxon>fabids</taxon>
        <taxon>Fabales</taxon>
        <taxon>Fabaceae</taxon>
        <taxon>Papilionoideae</taxon>
        <taxon>50 kb inversion clade</taxon>
        <taxon>NPAAA clade</taxon>
        <taxon>Hologalegina</taxon>
        <taxon>IRL clade</taxon>
        <taxon>Trifolieae</taxon>
        <taxon>Trifolium</taxon>
    </lineage>
</organism>
<accession>A0A392VE59</accession>
<feature type="non-terminal residue" evidence="2">
    <location>
        <position position="27"/>
    </location>
</feature>
<dbReference type="Proteomes" id="UP000265520">
    <property type="component" value="Unassembled WGS sequence"/>
</dbReference>
<keyword evidence="3" id="KW-1185">Reference proteome</keyword>
<dbReference type="AlphaFoldDB" id="A0A392VE59"/>